<keyword evidence="1" id="KW-0812">Transmembrane</keyword>
<sequence length="67" mass="7471">MQRAKALRLPLPPFSVVVPASQAGAAGRRRRSLAVRSRAGGRVVMFFNVLLPFMYVISCYVMLYITL</sequence>
<dbReference type="AlphaFoldDB" id="A0AAV7SHS0"/>
<keyword evidence="1" id="KW-1133">Transmembrane helix</keyword>
<feature type="transmembrane region" description="Helical" evidence="1">
    <location>
        <begin position="39"/>
        <end position="65"/>
    </location>
</feature>
<gene>
    <name evidence="2" type="ORF">NDU88_004036</name>
</gene>
<keyword evidence="3" id="KW-1185">Reference proteome</keyword>
<dbReference type="EMBL" id="JANPWB010000008">
    <property type="protein sequence ID" value="KAJ1163579.1"/>
    <property type="molecule type" value="Genomic_DNA"/>
</dbReference>
<protein>
    <submittedName>
        <fullName evidence="2">Uncharacterized protein</fullName>
    </submittedName>
</protein>
<accession>A0AAV7SHS0</accession>
<evidence type="ECO:0000256" key="1">
    <source>
        <dbReference type="SAM" id="Phobius"/>
    </source>
</evidence>
<organism evidence="2 3">
    <name type="scientific">Pleurodeles waltl</name>
    <name type="common">Iberian ribbed newt</name>
    <dbReference type="NCBI Taxonomy" id="8319"/>
    <lineage>
        <taxon>Eukaryota</taxon>
        <taxon>Metazoa</taxon>
        <taxon>Chordata</taxon>
        <taxon>Craniata</taxon>
        <taxon>Vertebrata</taxon>
        <taxon>Euteleostomi</taxon>
        <taxon>Amphibia</taxon>
        <taxon>Batrachia</taxon>
        <taxon>Caudata</taxon>
        <taxon>Salamandroidea</taxon>
        <taxon>Salamandridae</taxon>
        <taxon>Pleurodelinae</taxon>
        <taxon>Pleurodeles</taxon>
    </lineage>
</organism>
<dbReference type="Proteomes" id="UP001066276">
    <property type="component" value="Chromosome 4_2"/>
</dbReference>
<keyword evidence="1" id="KW-0472">Membrane</keyword>
<evidence type="ECO:0000313" key="2">
    <source>
        <dbReference type="EMBL" id="KAJ1163579.1"/>
    </source>
</evidence>
<evidence type="ECO:0000313" key="3">
    <source>
        <dbReference type="Proteomes" id="UP001066276"/>
    </source>
</evidence>
<name>A0AAV7SHS0_PLEWA</name>
<comment type="caution">
    <text evidence="2">The sequence shown here is derived from an EMBL/GenBank/DDBJ whole genome shotgun (WGS) entry which is preliminary data.</text>
</comment>
<proteinExistence type="predicted"/>
<reference evidence="2" key="1">
    <citation type="journal article" date="2022" name="bioRxiv">
        <title>Sequencing and chromosome-scale assembly of the giantPleurodeles waltlgenome.</title>
        <authorList>
            <person name="Brown T."/>
            <person name="Elewa A."/>
            <person name="Iarovenko S."/>
            <person name="Subramanian E."/>
            <person name="Araus A.J."/>
            <person name="Petzold A."/>
            <person name="Susuki M."/>
            <person name="Suzuki K.-i.T."/>
            <person name="Hayashi T."/>
            <person name="Toyoda A."/>
            <person name="Oliveira C."/>
            <person name="Osipova E."/>
            <person name="Leigh N.D."/>
            <person name="Simon A."/>
            <person name="Yun M.H."/>
        </authorList>
    </citation>
    <scope>NUCLEOTIDE SEQUENCE</scope>
    <source>
        <strain evidence="2">20211129_DDA</strain>
        <tissue evidence="2">Liver</tissue>
    </source>
</reference>